<evidence type="ECO:0000313" key="4">
    <source>
        <dbReference type="Proteomes" id="UP000490386"/>
    </source>
</evidence>
<evidence type="ECO:0000256" key="1">
    <source>
        <dbReference type="SAM" id="MobiDB-lite"/>
    </source>
</evidence>
<evidence type="ECO:0000256" key="2">
    <source>
        <dbReference type="SAM" id="Phobius"/>
    </source>
</evidence>
<name>A0A7J5B643_9MICO</name>
<sequence>MTEVIEQPAVEQRTGERILGALLYALFGLIVGTVTTFLHRGRVELFDTTLWVGIVLGLACILCLGIGLRLYLVDRWMTTGFATGVVAAVGVLGLWNPGSSVVVVGDAFGLAWLALASLIAAACAFWPQLPSRRARTTPVRDEYDGRSPTNLEESPK</sequence>
<accession>A0A7J5B643</accession>
<protein>
    <submittedName>
        <fullName evidence="3">Uncharacterized protein</fullName>
    </submittedName>
</protein>
<keyword evidence="4" id="KW-1185">Reference proteome</keyword>
<evidence type="ECO:0000313" key="3">
    <source>
        <dbReference type="EMBL" id="KAB1639646.1"/>
    </source>
</evidence>
<feature type="compositionally biased region" description="Polar residues" evidence="1">
    <location>
        <begin position="147"/>
        <end position="156"/>
    </location>
</feature>
<feature type="transmembrane region" description="Helical" evidence="2">
    <location>
        <begin position="21"/>
        <end position="38"/>
    </location>
</feature>
<keyword evidence="2" id="KW-0812">Transmembrane</keyword>
<dbReference type="Proteomes" id="UP000490386">
    <property type="component" value="Unassembled WGS sequence"/>
</dbReference>
<dbReference type="AlphaFoldDB" id="A0A7J5B643"/>
<feature type="region of interest" description="Disordered" evidence="1">
    <location>
        <begin position="137"/>
        <end position="156"/>
    </location>
</feature>
<comment type="caution">
    <text evidence="3">The sequence shown here is derived from an EMBL/GenBank/DDBJ whole genome shotgun (WGS) entry which is preliminary data.</text>
</comment>
<dbReference type="RefSeq" id="WP_151422826.1">
    <property type="nucleotide sequence ID" value="NZ_WBJX01000001.1"/>
</dbReference>
<feature type="transmembrane region" description="Helical" evidence="2">
    <location>
        <begin position="107"/>
        <end position="126"/>
    </location>
</feature>
<feature type="transmembrane region" description="Helical" evidence="2">
    <location>
        <begin position="50"/>
        <end position="72"/>
    </location>
</feature>
<dbReference type="EMBL" id="WBJX01000001">
    <property type="protein sequence ID" value="KAB1639646.1"/>
    <property type="molecule type" value="Genomic_DNA"/>
</dbReference>
<keyword evidence="2" id="KW-1133">Transmembrane helix</keyword>
<feature type="transmembrane region" description="Helical" evidence="2">
    <location>
        <begin position="79"/>
        <end position="95"/>
    </location>
</feature>
<dbReference type="OrthoDB" id="5116658at2"/>
<reference evidence="3 4" key="1">
    <citation type="submission" date="2019-09" db="EMBL/GenBank/DDBJ databases">
        <title>Phylogeny of genus Pseudoclavibacter and closely related genus.</title>
        <authorList>
            <person name="Li Y."/>
        </authorList>
    </citation>
    <scope>NUCLEOTIDE SEQUENCE [LARGE SCALE GENOMIC DNA]</scope>
    <source>
        <strain evidence="3 4">THG-MD12</strain>
    </source>
</reference>
<keyword evidence="2" id="KW-0472">Membrane</keyword>
<gene>
    <name evidence="3" type="ORF">F8O03_04805</name>
</gene>
<organism evidence="3 4">
    <name type="scientific">Pseudoclavibacter terrae</name>
    <dbReference type="NCBI Taxonomy" id="1530195"/>
    <lineage>
        <taxon>Bacteria</taxon>
        <taxon>Bacillati</taxon>
        <taxon>Actinomycetota</taxon>
        <taxon>Actinomycetes</taxon>
        <taxon>Micrococcales</taxon>
        <taxon>Microbacteriaceae</taxon>
        <taxon>Pseudoclavibacter</taxon>
    </lineage>
</organism>
<proteinExistence type="predicted"/>